<keyword evidence="5" id="KW-1185">Reference proteome</keyword>
<name>A0A1G8G3Z5_9PSED</name>
<dbReference type="Pfam" id="PF12974">
    <property type="entry name" value="Phosphonate-bd"/>
    <property type="match status" value="1"/>
</dbReference>
<evidence type="ECO:0000313" key="4">
    <source>
        <dbReference type="EMBL" id="SDH89178.1"/>
    </source>
</evidence>
<dbReference type="STRING" id="89065.SAMN05216605_1097"/>
<dbReference type="NCBIfam" id="TIGR01098">
    <property type="entry name" value="3A0109s03R"/>
    <property type="match status" value="1"/>
</dbReference>
<accession>A0A1G8G3Z5</accession>
<organism evidence="4 5">
    <name type="scientific">Pseudomonas abietaniphila</name>
    <dbReference type="NCBI Taxonomy" id="89065"/>
    <lineage>
        <taxon>Bacteria</taxon>
        <taxon>Pseudomonadati</taxon>
        <taxon>Pseudomonadota</taxon>
        <taxon>Gammaproteobacteria</taxon>
        <taxon>Pseudomonadales</taxon>
        <taxon>Pseudomonadaceae</taxon>
        <taxon>Pseudomonas</taxon>
    </lineage>
</organism>
<dbReference type="GO" id="GO:0043190">
    <property type="term" value="C:ATP-binding cassette (ABC) transporter complex"/>
    <property type="evidence" value="ECO:0007669"/>
    <property type="project" value="InterPro"/>
</dbReference>
<dbReference type="GO" id="GO:0055085">
    <property type="term" value="P:transmembrane transport"/>
    <property type="evidence" value="ECO:0007669"/>
    <property type="project" value="InterPro"/>
</dbReference>
<reference evidence="5" key="1">
    <citation type="submission" date="2016-10" db="EMBL/GenBank/DDBJ databases">
        <authorList>
            <person name="Varghese N."/>
            <person name="Submissions S."/>
        </authorList>
    </citation>
    <scope>NUCLEOTIDE SEQUENCE [LARGE SCALE GENOMIC DNA]</scope>
    <source>
        <strain evidence="5">ATCC 700689</strain>
    </source>
</reference>
<dbReference type="CDD" id="cd01071">
    <property type="entry name" value="PBP2_PhnD_like"/>
    <property type="match status" value="1"/>
</dbReference>
<dbReference type="EMBL" id="FNCO01000009">
    <property type="protein sequence ID" value="SDH89178.1"/>
    <property type="molecule type" value="Genomic_DNA"/>
</dbReference>
<dbReference type="AlphaFoldDB" id="A0A1G8G3Z5"/>
<feature type="chain" id="PRO_5010165197" evidence="3">
    <location>
        <begin position="28"/>
        <end position="296"/>
    </location>
</feature>
<evidence type="ECO:0000313" key="5">
    <source>
        <dbReference type="Proteomes" id="UP000182894"/>
    </source>
</evidence>
<dbReference type="Proteomes" id="UP000182894">
    <property type="component" value="Unassembled WGS sequence"/>
</dbReference>
<dbReference type="Gene3D" id="3.40.190.10">
    <property type="entry name" value="Periplasmic binding protein-like II"/>
    <property type="match status" value="2"/>
</dbReference>
<dbReference type="PANTHER" id="PTHR35841:SF1">
    <property type="entry name" value="PHOSPHONATES-BINDING PERIPLASMIC PROTEIN"/>
    <property type="match status" value="1"/>
</dbReference>
<gene>
    <name evidence="4" type="ORF">SAMN05216605_1097</name>
</gene>
<protein>
    <submittedName>
        <fullName evidence="4">Phosphonate transport system substrate-binding protein</fullName>
    </submittedName>
</protein>
<dbReference type="RefSeq" id="WP_074753979.1">
    <property type="nucleotide sequence ID" value="NZ_FNCO01000009.1"/>
</dbReference>
<keyword evidence="2 3" id="KW-0732">Signal</keyword>
<proteinExistence type="inferred from homology"/>
<evidence type="ECO:0000256" key="2">
    <source>
        <dbReference type="ARBA" id="ARBA00022729"/>
    </source>
</evidence>
<dbReference type="PANTHER" id="PTHR35841">
    <property type="entry name" value="PHOSPHONATES-BINDING PERIPLASMIC PROTEIN"/>
    <property type="match status" value="1"/>
</dbReference>
<sequence length="296" mass="32169">MRAVKRLTLMLSVMLLNALLLADNAQAQCTQQSLRIAVIPKKSMDELLKEQKPLIDRLSRATGIAVEIVPSSSYESVVDAIVSGGVDIAWLGPASYLLAYQRDPRIEPFASLTISRGYFTPAGHDYQALLLVRREVASDVQALRGKRVVLTDPASTSGNIIPNAEFSETVGMPLARFFGSIAYSGSHDKSLDALLAGKADAAFVSSVRADEYLKRGLIDRNTFNVLWRSSPIYYDPFVFSGTLCGALKERIRTAMLSDQAGLATFLESQEATGIVPVSHAEYAPLLRSMQATPALN</sequence>
<dbReference type="SUPFAM" id="SSF53850">
    <property type="entry name" value="Periplasmic binding protein-like II"/>
    <property type="match status" value="1"/>
</dbReference>
<evidence type="ECO:0000256" key="3">
    <source>
        <dbReference type="SAM" id="SignalP"/>
    </source>
</evidence>
<feature type="signal peptide" evidence="3">
    <location>
        <begin position="1"/>
        <end position="27"/>
    </location>
</feature>
<comment type="similarity">
    <text evidence="1">Belongs to the phosphate/phosphite/phosphonate binding protein family.</text>
</comment>
<dbReference type="InterPro" id="IPR005770">
    <property type="entry name" value="PhnD"/>
</dbReference>
<dbReference type="OrthoDB" id="5318791at2"/>
<evidence type="ECO:0000256" key="1">
    <source>
        <dbReference type="ARBA" id="ARBA00007162"/>
    </source>
</evidence>